<feature type="transmembrane region" description="Helical" evidence="1">
    <location>
        <begin position="33"/>
        <end position="57"/>
    </location>
</feature>
<feature type="transmembrane region" description="Helical" evidence="1">
    <location>
        <begin position="234"/>
        <end position="254"/>
    </location>
</feature>
<dbReference type="RefSeq" id="WP_386822600.1">
    <property type="nucleotide sequence ID" value="NZ_JBHTIF010000001.1"/>
</dbReference>
<name>A0ABW2YDM7_9GAMM</name>
<dbReference type="Proteomes" id="UP001597110">
    <property type="component" value="Unassembled WGS sequence"/>
</dbReference>
<keyword evidence="1" id="KW-1133">Transmembrane helix</keyword>
<accession>A0ABW2YDM7</accession>
<feature type="transmembrane region" description="Helical" evidence="1">
    <location>
        <begin position="172"/>
        <end position="189"/>
    </location>
</feature>
<feature type="transmembrane region" description="Helical" evidence="1">
    <location>
        <begin position="266"/>
        <end position="295"/>
    </location>
</feature>
<evidence type="ECO:0000256" key="1">
    <source>
        <dbReference type="SAM" id="Phobius"/>
    </source>
</evidence>
<evidence type="ECO:0000313" key="3">
    <source>
        <dbReference type="EMBL" id="MFD0724973.1"/>
    </source>
</evidence>
<keyword evidence="1" id="KW-0812">Transmembrane</keyword>
<feature type="transmembrane region" description="Helical" evidence="1">
    <location>
        <begin position="95"/>
        <end position="112"/>
    </location>
</feature>
<organism evidence="3 4">
    <name type="scientific">Lysobacter brunescens</name>
    <dbReference type="NCBI Taxonomy" id="262323"/>
    <lineage>
        <taxon>Bacteria</taxon>
        <taxon>Pseudomonadati</taxon>
        <taxon>Pseudomonadota</taxon>
        <taxon>Gammaproteobacteria</taxon>
        <taxon>Lysobacterales</taxon>
        <taxon>Lysobacteraceae</taxon>
        <taxon>Lysobacter</taxon>
    </lineage>
</organism>
<keyword evidence="4" id="KW-1185">Reference proteome</keyword>
<gene>
    <name evidence="3" type="ORF">ACFQ0E_05090</name>
</gene>
<feature type="transmembrane region" description="Helical" evidence="1">
    <location>
        <begin position="124"/>
        <end position="141"/>
    </location>
</feature>
<feature type="transmembrane region" description="Helical" evidence="1">
    <location>
        <begin position="201"/>
        <end position="222"/>
    </location>
</feature>
<dbReference type="EMBL" id="JBHTIF010000001">
    <property type="protein sequence ID" value="MFD0724973.1"/>
    <property type="molecule type" value="Genomic_DNA"/>
</dbReference>
<feature type="transmembrane region" description="Helical" evidence="1">
    <location>
        <begin position="302"/>
        <end position="320"/>
    </location>
</feature>
<reference evidence="4" key="1">
    <citation type="journal article" date="2019" name="Int. J. Syst. Evol. Microbiol.">
        <title>The Global Catalogue of Microorganisms (GCM) 10K type strain sequencing project: providing services to taxonomists for standard genome sequencing and annotation.</title>
        <authorList>
            <consortium name="The Broad Institute Genomics Platform"/>
            <consortium name="The Broad Institute Genome Sequencing Center for Infectious Disease"/>
            <person name="Wu L."/>
            <person name="Ma J."/>
        </authorList>
    </citation>
    <scope>NUCLEOTIDE SEQUENCE [LARGE SCALE GENOMIC DNA]</scope>
    <source>
        <strain evidence="4">CCUG 55585</strain>
    </source>
</reference>
<keyword evidence="1" id="KW-0472">Membrane</keyword>
<feature type="transmembrane region" description="Helical" evidence="1">
    <location>
        <begin position="64"/>
        <end position="83"/>
    </location>
</feature>
<proteinExistence type="predicted"/>
<comment type="caution">
    <text evidence="3">The sequence shown here is derived from an EMBL/GenBank/DDBJ whole genome shotgun (WGS) entry which is preliminary data.</text>
</comment>
<dbReference type="InterPro" id="IPR025513">
    <property type="entry name" value="DUF4401"/>
</dbReference>
<protein>
    <submittedName>
        <fullName evidence="3">DUF4401 domain-containing protein</fullName>
    </submittedName>
</protein>
<evidence type="ECO:0000259" key="2">
    <source>
        <dbReference type="Pfam" id="PF14351"/>
    </source>
</evidence>
<feature type="domain" description="DUF4401" evidence="2">
    <location>
        <begin position="32"/>
        <end position="349"/>
    </location>
</feature>
<sequence length="356" mass="38653">MSLDARTQALWQRLTQAGAVSGDAPDIADDTPWYLAALIGVSAWIAALFFFGFFLTLFDDLYRAPALAFPMGAACCTVAWMLLRVARGRDFIEQFAIATSLVGQLLIGMAFVEWGERPGSDDHWRLVWLGIGAVAAVMYALGRLPMHRFLCGVIVAVALLALCLVDDAASKYFAIPLLAWAMFAAWWRSTGHDRLAVALPPLAWALALVLLFSTWFVARATGIFSGRVETSNDLLLVADVLIVPLLPLCAHWLVSRQPALDARGRLIALGFAAGFALLVWRAPGVSIGVTIALIGFALYRPALLAMGLLGTAAYLFDYYYHLQLTLLEKSGWLAAAGVAVLGVRWAHARFARKEAA</sequence>
<dbReference type="Pfam" id="PF14351">
    <property type="entry name" value="DUF4401"/>
    <property type="match status" value="1"/>
</dbReference>
<feature type="transmembrane region" description="Helical" evidence="1">
    <location>
        <begin position="147"/>
        <end position="165"/>
    </location>
</feature>
<evidence type="ECO:0000313" key="4">
    <source>
        <dbReference type="Proteomes" id="UP001597110"/>
    </source>
</evidence>